<accession>A0A518JZ88</accession>
<keyword evidence="2" id="KW-1185">Reference proteome</keyword>
<proteinExistence type="predicted"/>
<organism evidence="1 2">
    <name type="scientific">Rosistilla carotiformis</name>
    <dbReference type="NCBI Taxonomy" id="2528017"/>
    <lineage>
        <taxon>Bacteria</taxon>
        <taxon>Pseudomonadati</taxon>
        <taxon>Planctomycetota</taxon>
        <taxon>Planctomycetia</taxon>
        <taxon>Pirellulales</taxon>
        <taxon>Pirellulaceae</taxon>
        <taxon>Rosistilla</taxon>
    </lineage>
</organism>
<evidence type="ECO:0000313" key="2">
    <source>
        <dbReference type="Proteomes" id="UP000315082"/>
    </source>
</evidence>
<dbReference type="EMBL" id="CP036348">
    <property type="protein sequence ID" value="QDV70867.1"/>
    <property type="molecule type" value="Genomic_DNA"/>
</dbReference>
<reference evidence="1 2" key="1">
    <citation type="submission" date="2019-02" db="EMBL/GenBank/DDBJ databases">
        <title>Deep-cultivation of Planctomycetes and their phenomic and genomic characterization uncovers novel biology.</title>
        <authorList>
            <person name="Wiegand S."/>
            <person name="Jogler M."/>
            <person name="Boedeker C."/>
            <person name="Pinto D."/>
            <person name="Vollmers J."/>
            <person name="Rivas-Marin E."/>
            <person name="Kohn T."/>
            <person name="Peeters S.H."/>
            <person name="Heuer A."/>
            <person name="Rast P."/>
            <person name="Oberbeckmann S."/>
            <person name="Bunk B."/>
            <person name="Jeske O."/>
            <person name="Meyerdierks A."/>
            <person name="Storesund J.E."/>
            <person name="Kallscheuer N."/>
            <person name="Luecker S."/>
            <person name="Lage O.M."/>
            <person name="Pohl T."/>
            <person name="Merkel B.J."/>
            <person name="Hornburger P."/>
            <person name="Mueller R.-W."/>
            <person name="Bruemmer F."/>
            <person name="Labrenz M."/>
            <person name="Spormann A.M."/>
            <person name="Op den Camp H."/>
            <person name="Overmann J."/>
            <person name="Amann R."/>
            <person name="Jetten M.S.M."/>
            <person name="Mascher T."/>
            <person name="Medema M.H."/>
            <person name="Devos D.P."/>
            <person name="Kaster A.-K."/>
            <person name="Ovreas L."/>
            <person name="Rohde M."/>
            <person name="Galperin M.Y."/>
            <person name="Jogler C."/>
        </authorList>
    </citation>
    <scope>NUCLEOTIDE SEQUENCE [LARGE SCALE GENOMIC DNA]</scope>
    <source>
        <strain evidence="1 2">Poly24</strain>
    </source>
</reference>
<evidence type="ECO:0000313" key="1">
    <source>
        <dbReference type="EMBL" id="QDV70867.1"/>
    </source>
</evidence>
<dbReference type="Proteomes" id="UP000315082">
    <property type="component" value="Chromosome"/>
</dbReference>
<dbReference type="AlphaFoldDB" id="A0A518JZ88"/>
<protein>
    <submittedName>
        <fullName evidence="1">Uncharacterized protein</fullName>
    </submittedName>
</protein>
<sequence length="67" mass="8001">MTSRRKAPDAKYYYYIDIDLYSRQILSWQSDTQNNIDFGELTNGCYRVFLTKGQYNKLVKHLDTPRS</sequence>
<gene>
    <name evidence="1" type="ORF">Poly24_46000</name>
</gene>
<name>A0A518JZ88_9BACT</name>
<dbReference type="KEGG" id="rcf:Poly24_46000"/>